<feature type="domain" description="PAS" evidence="1">
    <location>
        <begin position="231"/>
        <end position="272"/>
    </location>
</feature>
<dbReference type="InterPro" id="IPR052155">
    <property type="entry name" value="Biofilm_reg_signaling"/>
</dbReference>
<evidence type="ECO:0000259" key="2">
    <source>
        <dbReference type="PROSITE" id="PS50113"/>
    </source>
</evidence>
<keyword evidence="4" id="KW-1185">Reference proteome</keyword>
<dbReference type="SMART" id="SM00091">
    <property type="entry name" value="PAS"/>
    <property type="match status" value="2"/>
</dbReference>
<reference evidence="4" key="1">
    <citation type="submission" date="2017-02" db="EMBL/GenBank/DDBJ databases">
        <authorList>
            <person name="Varghese N."/>
            <person name="Submissions S."/>
        </authorList>
    </citation>
    <scope>NUCLEOTIDE SEQUENCE [LARGE SCALE GENOMIC DNA]</scope>
    <source>
        <strain evidence="4">DSM 22720</strain>
    </source>
</reference>
<dbReference type="OrthoDB" id="7991996at2"/>
<dbReference type="NCBIfam" id="TIGR00229">
    <property type="entry name" value="sensory_box"/>
    <property type="match status" value="1"/>
</dbReference>
<accession>A0A1T4VTU3</accession>
<dbReference type="PANTHER" id="PTHR44757">
    <property type="entry name" value="DIGUANYLATE CYCLASE DGCP"/>
    <property type="match status" value="1"/>
</dbReference>
<feature type="domain" description="PAS" evidence="1">
    <location>
        <begin position="110"/>
        <end position="164"/>
    </location>
</feature>
<dbReference type="CDD" id="cd00130">
    <property type="entry name" value="PAS"/>
    <property type="match status" value="2"/>
</dbReference>
<protein>
    <submittedName>
        <fullName evidence="3">PAS domain S-box-containing protein</fullName>
    </submittedName>
</protein>
<dbReference type="Proteomes" id="UP000190162">
    <property type="component" value="Unassembled WGS sequence"/>
</dbReference>
<sequence>MGLFGNSHDGVVKQVLDNAADAIVYTDKKNRIRYVNASAERLFNKSASLLIGEDIGSLGFGAVQEGTTRQEMRSSDGSSVLLELSVSRIKVSGGDGWALFAKDISIATQEQQRVEQMLSQSVNSVVSIDGNNHVTYMNPAAEELWGYKADEVIGQNVKMLVPKELRGFHDTYVNTNRQTKVDIIVGTSRDVELERRDGSKIWANLSLSRTDVAGEIGYTAFARDITKEKIAREENEQVLRQAIDAVISIDQNNLVTFFNPAAEVLWGYTQMR</sequence>
<feature type="domain" description="PAS" evidence="1">
    <location>
        <begin position="8"/>
        <end position="53"/>
    </location>
</feature>
<proteinExistence type="predicted"/>
<organism evidence="3 4">
    <name type="scientific">Enterovibrio nigricans DSM 22720</name>
    <dbReference type="NCBI Taxonomy" id="1121868"/>
    <lineage>
        <taxon>Bacteria</taxon>
        <taxon>Pseudomonadati</taxon>
        <taxon>Pseudomonadota</taxon>
        <taxon>Gammaproteobacteria</taxon>
        <taxon>Vibrionales</taxon>
        <taxon>Vibrionaceae</taxon>
        <taxon>Enterovibrio</taxon>
    </lineage>
</organism>
<dbReference type="InterPro" id="IPR013767">
    <property type="entry name" value="PAS_fold"/>
</dbReference>
<dbReference type="GO" id="GO:0006355">
    <property type="term" value="P:regulation of DNA-templated transcription"/>
    <property type="evidence" value="ECO:0007669"/>
    <property type="project" value="InterPro"/>
</dbReference>
<dbReference type="InterPro" id="IPR000014">
    <property type="entry name" value="PAS"/>
</dbReference>
<dbReference type="PROSITE" id="PS50112">
    <property type="entry name" value="PAS"/>
    <property type="match status" value="3"/>
</dbReference>
<dbReference type="SUPFAM" id="SSF55785">
    <property type="entry name" value="PYP-like sensor domain (PAS domain)"/>
    <property type="match status" value="3"/>
</dbReference>
<dbReference type="RefSeq" id="WP_078754382.1">
    <property type="nucleotide sequence ID" value="NZ_FUXU01000100.1"/>
</dbReference>
<dbReference type="InterPro" id="IPR035965">
    <property type="entry name" value="PAS-like_dom_sf"/>
</dbReference>
<dbReference type="EMBL" id="FUXU01000100">
    <property type="protein sequence ID" value="SKA68412.1"/>
    <property type="molecule type" value="Genomic_DNA"/>
</dbReference>
<evidence type="ECO:0000313" key="3">
    <source>
        <dbReference type="EMBL" id="SKA68412.1"/>
    </source>
</evidence>
<dbReference type="InterPro" id="IPR000700">
    <property type="entry name" value="PAS-assoc_C"/>
</dbReference>
<gene>
    <name evidence="3" type="ORF">SAMN02745132_04288</name>
</gene>
<name>A0A1T4VTU3_9GAMM</name>
<dbReference type="AlphaFoldDB" id="A0A1T4VTU3"/>
<evidence type="ECO:0000259" key="1">
    <source>
        <dbReference type="PROSITE" id="PS50112"/>
    </source>
</evidence>
<dbReference type="PROSITE" id="PS50113">
    <property type="entry name" value="PAC"/>
    <property type="match status" value="1"/>
</dbReference>
<feature type="domain" description="PAC" evidence="2">
    <location>
        <begin position="187"/>
        <end position="237"/>
    </location>
</feature>
<evidence type="ECO:0000313" key="4">
    <source>
        <dbReference type="Proteomes" id="UP000190162"/>
    </source>
</evidence>
<dbReference type="PANTHER" id="PTHR44757:SF2">
    <property type="entry name" value="BIOFILM ARCHITECTURE MAINTENANCE PROTEIN MBAA"/>
    <property type="match status" value="1"/>
</dbReference>
<dbReference type="Gene3D" id="3.30.450.20">
    <property type="entry name" value="PAS domain"/>
    <property type="match status" value="3"/>
</dbReference>
<dbReference type="Pfam" id="PF13188">
    <property type="entry name" value="PAS_8"/>
    <property type="match status" value="1"/>
</dbReference>
<dbReference type="Pfam" id="PF00989">
    <property type="entry name" value="PAS"/>
    <property type="match status" value="2"/>
</dbReference>